<evidence type="ECO:0000313" key="2">
    <source>
        <dbReference type="EMBL" id="BCL25550.1"/>
    </source>
</evidence>
<name>A0A7G1NV41_9ACTN</name>
<organism evidence="2 3">
    <name type="scientific">Streptomyces aurantiacus</name>
    <dbReference type="NCBI Taxonomy" id="47760"/>
    <lineage>
        <taxon>Bacteria</taxon>
        <taxon>Bacillati</taxon>
        <taxon>Actinomycetota</taxon>
        <taxon>Actinomycetes</taxon>
        <taxon>Kitasatosporales</taxon>
        <taxon>Streptomycetaceae</taxon>
        <taxon>Streptomyces</taxon>
        <taxon>Streptomyces aurantiacus group</taxon>
    </lineage>
</organism>
<feature type="chain" id="PRO_5028996559" evidence="1">
    <location>
        <begin position="33"/>
        <end position="143"/>
    </location>
</feature>
<keyword evidence="3" id="KW-1185">Reference proteome</keyword>
<protein>
    <submittedName>
        <fullName evidence="2">Uncharacterized protein</fullName>
    </submittedName>
</protein>
<dbReference type="AlphaFoldDB" id="A0A7G1NV41"/>
<dbReference type="Pfam" id="PF19410">
    <property type="entry name" value="DUF5980"/>
    <property type="match status" value="1"/>
</dbReference>
<feature type="signal peptide" evidence="1">
    <location>
        <begin position="1"/>
        <end position="32"/>
    </location>
</feature>
<evidence type="ECO:0000256" key="1">
    <source>
        <dbReference type="SAM" id="SignalP"/>
    </source>
</evidence>
<proteinExistence type="predicted"/>
<sequence length="143" mass="14743">MKTSHRGAGLLLGLFSALTLMLVGASPVSASASTWTLEADGQRICVSPQHGWPNTYAFSPVTGSWSTLIHTGVRNLPPGSSSTGGAIYPGTNERTPDGALVINGLVGLSIAPAPAGEYTAEIWATDGKHTETDPLLIVVRDGC</sequence>
<reference evidence="2 3" key="1">
    <citation type="journal article" date="2014" name="Int. J. Syst. Evol. Microbiol.">
        <title>Complete genome sequence of Corynebacterium casei LMG S-19264T (=DSM 44701T), isolated from a smear-ripened cheese.</title>
        <authorList>
            <consortium name="US DOE Joint Genome Institute (JGI-PGF)"/>
            <person name="Walter F."/>
            <person name="Albersmeier A."/>
            <person name="Kalinowski J."/>
            <person name="Ruckert C."/>
        </authorList>
    </citation>
    <scope>NUCLEOTIDE SEQUENCE [LARGE SCALE GENOMIC DNA]</scope>
    <source>
        <strain evidence="2 3">JCM 4677</strain>
    </source>
</reference>
<dbReference type="KEGG" id="sgm:GCM10017557_04090"/>
<dbReference type="EMBL" id="AP023440">
    <property type="protein sequence ID" value="BCL25550.1"/>
    <property type="molecule type" value="Genomic_DNA"/>
</dbReference>
<accession>A0A7G1NV41</accession>
<evidence type="ECO:0000313" key="3">
    <source>
        <dbReference type="Proteomes" id="UP000516444"/>
    </source>
</evidence>
<keyword evidence="1" id="KW-0732">Signal</keyword>
<dbReference type="Proteomes" id="UP000516444">
    <property type="component" value="Chromosome"/>
</dbReference>
<gene>
    <name evidence="2" type="ORF">GCM10017557_04090</name>
</gene>
<dbReference type="InterPro" id="IPR046023">
    <property type="entry name" value="DUF5980"/>
</dbReference>